<keyword evidence="8" id="KW-0597">Phosphoprotein</keyword>
<evidence type="ECO:0000256" key="7">
    <source>
        <dbReference type="ARBA" id="ARBA00022490"/>
    </source>
</evidence>
<name>A0A918BV36_9DEIO</name>
<dbReference type="Gene3D" id="1.20.5.1930">
    <property type="match status" value="1"/>
</dbReference>
<evidence type="ECO:0000256" key="10">
    <source>
        <dbReference type="ARBA" id="ARBA00022723"/>
    </source>
</evidence>
<accession>A0A918BV36</accession>
<keyword evidence="6" id="KW-0004">4Fe-4S</keyword>
<dbReference type="GO" id="GO:0016020">
    <property type="term" value="C:membrane"/>
    <property type="evidence" value="ECO:0007669"/>
    <property type="project" value="InterPro"/>
</dbReference>
<dbReference type="PROSITE" id="PS50109">
    <property type="entry name" value="HIS_KIN"/>
    <property type="match status" value="1"/>
</dbReference>
<evidence type="ECO:0000256" key="2">
    <source>
        <dbReference type="ARBA" id="ARBA00001966"/>
    </source>
</evidence>
<dbReference type="SUPFAM" id="SSF55874">
    <property type="entry name" value="ATPase domain of HSP90 chaperone/DNA topoisomerase II/histidine kinase"/>
    <property type="match status" value="1"/>
</dbReference>
<dbReference type="SUPFAM" id="SSF55785">
    <property type="entry name" value="PYP-like sensor domain (PAS domain)"/>
    <property type="match status" value="1"/>
</dbReference>
<keyword evidence="7" id="KW-0963">Cytoplasm</keyword>
<comment type="catalytic activity">
    <reaction evidence="1">
        <text>ATP + protein L-histidine = ADP + protein N-phospho-L-histidine.</text>
        <dbReference type="EC" id="2.7.13.3"/>
    </reaction>
</comment>
<dbReference type="GO" id="GO:0005737">
    <property type="term" value="C:cytoplasm"/>
    <property type="evidence" value="ECO:0007669"/>
    <property type="project" value="UniProtKB-SubCell"/>
</dbReference>
<evidence type="ECO:0000256" key="12">
    <source>
        <dbReference type="ARBA" id="ARBA00022777"/>
    </source>
</evidence>
<dbReference type="GO" id="GO:0005524">
    <property type="term" value="F:ATP binding"/>
    <property type="evidence" value="ECO:0007669"/>
    <property type="project" value="UniProtKB-KW"/>
</dbReference>
<keyword evidence="10" id="KW-0479">Metal-binding</keyword>
<evidence type="ECO:0000256" key="11">
    <source>
        <dbReference type="ARBA" id="ARBA00022741"/>
    </source>
</evidence>
<dbReference type="GO" id="GO:0000155">
    <property type="term" value="F:phosphorelay sensor kinase activity"/>
    <property type="evidence" value="ECO:0007669"/>
    <property type="project" value="InterPro"/>
</dbReference>
<comment type="cofactor">
    <cofactor evidence="2">
        <name>[4Fe-4S] cluster</name>
        <dbReference type="ChEBI" id="CHEBI:49883"/>
    </cofactor>
</comment>
<dbReference type="InterPro" id="IPR004358">
    <property type="entry name" value="Sig_transdc_His_kin-like_C"/>
</dbReference>
<evidence type="ECO:0000256" key="18">
    <source>
        <dbReference type="ARBA" id="ARBA00030800"/>
    </source>
</evidence>
<dbReference type="Pfam" id="PF07730">
    <property type="entry name" value="HisKA_3"/>
    <property type="match status" value="1"/>
</dbReference>
<evidence type="ECO:0000256" key="9">
    <source>
        <dbReference type="ARBA" id="ARBA00022679"/>
    </source>
</evidence>
<dbReference type="SMART" id="SM00387">
    <property type="entry name" value="HATPase_c"/>
    <property type="match status" value="1"/>
</dbReference>
<reference evidence="21" key="2">
    <citation type="submission" date="2020-09" db="EMBL/GenBank/DDBJ databases">
        <authorList>
            <person name="Sun Q."/>
            <person name="Ohkuma M."/>
        </authorList>
    </citation>
    <scope>NUCLEOTIDE SEQUENCE</scope>
    <source>
        <strain evidence="21">JCM 31311</strain>
    </source>
</reference>
<dbReference type="InterPro" id="IPR005467">
    <property type="entry name" value="His_kinase_dom"/>
</dbReference>
<evidence type="ECO:0000259" key="20">
    <source>
        <dbReference type="PROSITE" id="PS50112"/>
    </source>
</evidence>
<dbReference type="EC" id="2.7.13.3" evidence="4"/>
<sequence>MTASVPRQDALALLLHLSRAAAQDTAQRSAEFAAELAQLLMTATQAHGLRLRLDGESPVVLAELGRGLALCDDTLIHLAREQDGRATRGLHDALTAGPLVLDVVGGDPAAVAELHPLTSLLGLAFEGVQARELRRGTGREQETVTRLVRRMGGSLDLPQLLTATAETAAQALGFERAFVGLLSTSPNSSSPNGAANGSVGRQTGDVFTYGFDEDFSGGVGVGPSSFERLFVQGEVIVYERGRDGAGRMGAGLAELNPETAVIAPLVARGRPLGVLYSDTRRSVSITEDDLWLVMALAEQASLSIDNARLYAEETRKRESAEAMREVGSRLAASLHLGQTYTAVLERAAELFGADACAVYELQPDGRTLIIRSAVGLSSEYVLRSRVKLGAGVVGRAVAKGEAEAVSDLTRDPQGGGSRYTRQLLAAGRYPYRGVLGLPLSVRGKVVGGLALYFRAALPLTADDLSLASVFAAQAALSIENARLYEEEVRRERESAALLGVARLMGQDHEAPDLEQTVALAVQAMNGERGLLLLYGESDDLRALDHATLSAFSPAPPDGHRPELATYQLSARPDELRALQLQLGRGPRRLTRRHALPGASSALIVPVRSGQEVLGFLYADHPGEEAPNDRVLALSRAVADQVGLARTRSRLLFALEREEARYRQLAEGAHDLILTCDSSGCITYANPASVRLLGRVVGQTLSSLLEEPSLGDFRAAWQACLDAPESGGRCELRLQGLTRALHLEVRLSKVQPGGGMLLVARDISELELLVTEINRRAVEIERADERQMELRSYLSLFTQAQEEERGRISRELHDDTAQVLVAIGRRLDRLSRELEGGPKNRAEDIRQDLNHAIEGVRRFARNLRPSVLDDLGLIPALEWLASQAATPTRLELQGTERRLPAATELTLFRMVQEGLGNTDKHAQAASAAIRVVFGAENVTVTLTDDGVGFSPEQARAQAQAGHLGLTGMRERVLLAGGQLSVSSEPGQGSELRFSLPG</sequence>
<dbReference type="Pfam" id="PF02518">
    <property type="entry name" value="HATPase_c"/>
    <property type="match status" value="1"/>
</dbReference>
<dbReference type="Gene3D" id="3.30.450.40">
    <property type="match status" value="3"/>
</dbReference>
<dbReference type="Gene3D" id="3.30.450.20">
    <property type="entry name" value="PAS domain"/>
    <property type="match status" value="1"/>
</dbReference>
<keyword evidence="22" id="KW-1185">Reference proteome</keyword>
<protein>
    <recommendedName>
        <fullName evidence="5">Oxygen sensor histidine kinase NreB</fullName>
        <ecNumber evidence="4">2.7.13.3</ecNumber>
    </recommendedName>
    <alternativeName>
        <fullName evidence="18">Nitrogen regulation protein B</fullName>
    </alternativeName>
</protein>
<evidence type="ECO:0000256" key="6">
    <source>
        <dbReference type="ARBA" id="ARBA00022485"/>
    </source>
</evidence>
<keyword evidence="15" id="KW-0902">Two-component regulatory system</keyword>
<keyword evidence="16" id="KW-0411">Iron-sulfur</keyword>
<dbReference type="InterPro" id="IPR035965">
    <property type="entry name" value="PAS-like_dom_sf"/>
</dbReference>
<dbReference type="InterPro" id="IPR003018">
    <property type="entry name" value="GAF"/>
</dbReference>
<organism evidence="21 22">
    <name type="scientific">Deinococcus ruber</name>
    <dbReference type="NCBI Taxonomy" id="1848197"/>
    <lineage>
        <taxon>Bacteria</taxon>
        <taxon>Thermotogati</taxon>
        <taxon>Deinococcota</taxon>
        <taxon>Deinococci</taxon>
        <taxon>Deinococcales</taxon>
        <taxon>Deinococcaceae</taxon>
        <taxon>Deinococcus</taxon>
    </lineage>
</organism>
<keyword evidence="9" id="KW-0808">Transferase</keyword>
<dbReference type="PROSITE" id="PS50112">
    <property type="entry name" value="PAS"/>
    <property type="match status" value="1"/>
</dbReference>
<dbReference type="GO" id="GO:0006355">
    <property type="term" value="P:regulation of DNA-templated transcription"/>
    <property type="evidence" value="ECO:0007669"/>
    <property type="project" value="InterPro"/>
</dbReference>
<dbReference type="NCBIfam" id="TIGR00229">
    <property type="entry name" value="sensory_box"/>
    <property type="match status" value="1"/>
</dbReference>
<gene>
    <name evidence="21" type="ORF">GCM10008957_00150</name>
</gene>
<dbReference type="AlphaFoldDB" id="A0A918BV36"/>
<comment type="function">
    <text evidence="17">Member of the two-component regulatory system NreB/NreC involved in the control of dissimilatory nitrate/nitrite reduction in response to oxygen. NreB functions as a direct oxygen sensor histidine kinase which is autophosphorylated, in the absence of oxygen, probably at the conserved histidine residue, and transfers its phosphate group probably to a conserved aspartate residue of NreC. NreB/NreC activates the expression of the nitrate (narGHJI) and nitrite (nir) reductase operons, as well as the putative nitrate transporter gene narT.</text>
</comment>
<dbReference type="InterPro" id="IPR011712">
    <property type="entry name" value="Sig_transdc_His_kin_sub3_dim/P"/>
</dbReference>
<dbReference type="SMART" id="SM00065">
    <property type="entry name" value="GAF"/>
    <property type="match status" value="3"/>
</dbReference>
<dbReference type="InterPro" id="IPR050482">
    <property type="entry name" value="Sensor_HK_TwoCompSys"/>
</dbReference>
<dbReference type="InterPro" id="IPR036890">
    <property type="entry name" value="HATPase_C_sf"/>
</dbReference>
<evidence type="ECO:0000256" key="16">
    <source>
        <dbReference type="ARBA" id="ARBA00023014"/>
    </source>
</evidence>
<evidence type="ECO:0000256" key="13">
    <source>
        <dbReference type="ARBA" id="ARBA00022840"/>
    </source>
</evidence>
<evidence type="ECO:0000256" key="14">
    <source>
        <dbReference type="ARBA" id="ARBA00023004"/>
    </source>
</evidence>
<evidence type="ECO:0000256" key="3">
    <source>
        <dbReference type="ARBA" id="ARBA00004496"/>
    </source>
</evidence>
<keyword evidence="12" id="KW-0418">Kinase</keyword>
<dbReference type="InterPro" id="IPR000014">
    <property type="entry name" value="PAS"/>
</dbReference>
<dbReference type="PANTHER" id="PTHR24421:SF10">
    <property type="entry name" value="NITRATE_NITRITE SENSOR PROTEIN NARQ"/>
    <property type="match status" value="1"/>
</dbReference>
<comment type="subcellular location">
    <subcellularLocation>
        <location evidence="3">Cytoplasm</location>
    </subcellularLocation>
</comment>
<feature type="domain" description="PAS" evidence="20">
    <location>
        <begin position="657"/>
        <end position="693"/>
    </location>
</feature>
<dbReference type="InterPro" id="IPR003594">
    <property type="entry name" value="HATPase_dom"/>
</dbReference>
<evidence type="ECO:0000313" key="21">
    <source>
        <dbReference type="EMBL" id="GGQ92215.1"/>
    </source>
</evidence>
<dbReference type="PANTHER" id="PTHR24421">
    <property type="entry name" value="NITRATE/NITRITE SENSOR PROTEIN NARX-RELATED"/>
    <property type="match status" value="1"/>
</dbReference>
<proteinExistence type="predicted"/>
<keyword evidence="11" id="KW-0547">Nucleotide-binding</keyword>
<evidence type="ECO:0000256" key="5">
    <source>
        <dbReference type="ARBA" id="ARBA00017322"/>
    </source>
</evidence>
<evidence type="ECO:0000256" key="1">
    <source>
        <dbReference type="ARBA" id="ARBA00000085"/>
    </source>
</evidence>
<dbReference type="PRINTS" id="PR00344">
    <property type="entry name" value="BCTRLSENSOR"/>
</dbReference>
<reference evidence="21" key="1">
    <citation type="journal article" date="2014" name="Int. J. Syst. Evol. Microbiol.">
        <title>Complete genome sequence of Corynebacterium casei LMG S-19264T (=DSM 44701T), isolated from a smear-ripened cheese.</title>
        <authorList>
            <consortium name="US DOE Joint Genome Institute (JGI-PGF)"/>
            <person name="Walter F."/>
            <person name="Albersmeier A."/>
            <person name="Kalinowski J."/>
            <person name="Ruckert C."/>
        </authorList>
    </citation>
    <scope>NUCLEOTIDE SEQUENCE</scope>
    <source>
        <strain evidence="21">JCM 31311</strain>
    </source>
</reference>
<dbReference type="Gene3D" id="3.30.565.10">
    <property type="entry name" value="Histidine kinase-like ATPase, C-terminal domain"/>
    <property type="match status" value="1"/>
</dbReference>
<dbReference type="GO" id="GO:0046872">
    <property type="term" value="F:metal ion binding"/>
    <property type="evidence" value="ECO:0007669"/>
    <property type="project" value="UniProtKB-KW"/>
</dbReference>
<evidence type="ECO:0000256" key="17">
    <source>
        <dbReference type="ARBA" id="ARBA00024827"/>
    </source>
</evidence>
<dbReference type="Pfam" id="PF00989">
    <property type="entry name" value="PAS"/>
    <property type="match status" value="1"/>
</dbReference>
<evidence type="ECO:0000259" key="19">
    <source>
        <dbReference type="PROSITE" id="PS50109"/>
    </source>
</evidence>
<dbReference type="SMART" id="SM00091">
    <property type="entry name" value="PAS"/>
    <property type="match status" value="1"/>
</dbReference>
<evidence type="ECO:0000256" key="8">
    <source>
        <dbReference type="ARBA" id="ARBA00022553"/>
    </source>
</evidence>
<dbReference type="Pfam" id="PF01590">
    <property type="entry name" value="GAF"/>
    <property type="match status" value="2"/>
</dbReference>
<feature type="domain" description="Histidine kinase" evidence="19">
    <location>
        <begin position="906"/>
        <end position="996"/>
    </location>
</feature>
<evidence type="ECO:0000256" key="4">
    <source>
        <dbReference type="ARBA" id="ARBA00012438"/>
    </source>
</evidence>
<evidence type="ECO:0000256" key="15">
    <source>
        <dbReference type="ARBA" id="ARBA00023012"/>
    </source>
</evidence>
<dbReference type="Proteomes" id="UP000603865">
    <property type="component" value="Unassembled WGS sequence"/>
</dbReference>
<dbReference type="EMBL" id="BMQL01000001">
    <property type="protein sequence ID" value="GGQ92215.1"/>
    <property type="molecule type" value="Genomic_DNA"/>
</dbReference>
<dbReference type="CDD" id="cd16917">
    <property type="entry name" value="HATPase_UhpB-NarQ-NarX-like"/>
    <property type="match status" value="1"/>
</dbReference>
<dbReference type="GO" id="GO:0046983">
    <property type="term" value="F:protein dimerization activity"/>
    <property type="evidence" value="ECO:0007669"/>
    <property type="project" value="InterPro"/>
</dbReference>
<dbReference type="GO" id="GO:0051539">
    <property type="term" value="F:4 iron, 4 sulfur cluster binding"/>
    <property type="evidence" value="ECO:0007669"/>
    <property type="project" value="UniProtKB-KW"/>
</dbReference>
<dbReference type="InterPro" id="IPR013767">
    <property type="entry name" value="PAS_fold"/>
</dbReference>
<dbReference type="InterPro" id="IPR029016">
    <property type="entry name" value="GAF-like_dom_sf"/>
</dbReference>
<dbReference type="SUPFAM" id="SSF55781">
    <property type="entry name" value="GAF domain-like"/>
    <property type="match status" value="3"/>
</dbReference>
<dbReference type="Pfam" id="PF13185">
    <property type="entry name" value="GAF_2"/>
    <property type="match status" value="1"/>
</dbReference>
<evidence type="ECO:0000313" key="22">
    <source>
        <dbReference type="Proteomes" id="UP000603865"/>
    </source>
</evidence>
<keyword evidence="14" id="KW-0408">Iron</keyword>
<keyword evidence="13" id="KW-0067">ATP-binding</keyword>
<dbReference type="CDD" id="cd00130">
    <property type="entry name" value="PAS"/>
    <property type="match status" value="1"/>
</dbReference>
<comment type="caution">
    <text evidence="21">The sequence shown here is derived from an EMBL/GenBank/DDBJ whole genome shotgun (WGS) entry which is preliminary data.</text>
</comment>
<dbReference type="RefSeq" id="WP_229775775.1">
    <property type="nucleotide sequence ID" value="NZ_BMQL01000001.1"/>
</dbReference>